<dbReference type="Pfam" id="PF00849">
    <property type="entry name" value="PseudoU_synth_2"/>
    <property type="match status" value="1"/>
</dbReference>
<dbReference type="InterPro" id="IPR006145">
    <property type="entry name" value="PsdUridine_synth_RsuA/RluA"/>
</dbReference>
<comment type="caution">
    <text evidence="9">The sequence shown here is derived from an EMBL/GenBank/DDBJ whole genome shotgun (WGS) entry which is preliminary data.</text>
</comment>
<evidence type="ECO:0000259" key="8">
    <source>
        <dbReference type="PROSITE" id="PS50198"/>
    </source>
</evidence>
<dbReference type="InterPro" id="IPR011990">
    <property type="entry name" value="TPR-like_helical_dom_sf"/>
</dbReference>
<dbReference type="InterPro" id="IPR046357">
    <property type="entry name" value="PPIase_dom_sf"/>
</dbReference>
<evidence type="ECO:0000256" key="3">
    <source>
        <dbReference type="ARBA" id="ARBA00023002"/>
    </source>
</evidence>
<reference evidence="9 10" key="1">
    <citation type="submission" date="2016-02" db="EMBL/GenBank/DDBJ databases">
        <title>Genome analysis of coral dinoflagellate symbionts highlights evolutionary adaptations to a symbiotic lifestyle.</title>
        <authorList>
            <person name="Aranda M."/>
            <person name="Li Y."/>
            <person name="Liew Y.J."/>
            <person name="Baumgarten S."/>
            <person name="Simakov O."/>
            <person name="Wilson M."/>
            <person name="Piel J."/>
            <person name="Ashoor H."/>
            <person name="Bougouffa S."/>
            <person name="Bajic V.B."/>
            <person name="Ryu T."/>
            <person name="Ravasi T."/>
            <person name="Bayer T."/>
            <person name="Micklem G."/>
            <person name="Kim H."/>
            <person name="Bhak J."/>
            <person name="Lajeunesse T.C."/>
            <person name="Voolstra C.R."/>
        </authorList>
    </citation>
    <scope>NUCLEOTIDE SEQUENCE [LARGE SCALE GENOMIC DNA]</scope>
    <source>
        <strain evidence="9 10">CCMP2467</strain>
    </source>
</reference>
<dbReference type="Pfam" id="PF00639">
    <property type="entry name" value="Rotamase"/>
    <property type="match status" value="1"/>
</dbReference>
<dbReference type="InterPro" id="IPR006140">
    <property type="entry name" value="D-isomer_DH_NAD-bd"/>
</dbReference>
<dbReference type="PROSITE" id="PS50920">
    <property type="entry name" value="SOLCAR"/>
    <property type="match status" value="2"/>
</dbReference>
<dbReference type="EMBL" id="LSRX01000467">
    <property type="protein sequence ID" value="OLP96448.1"/>
    <property type="molecule type" value="Genomic_DNA"/>
</dbReference>
<dbReference type="Pfam" id="PF02826">
    <property type="entry name" value="2-Hacid_dh_C"/>
    <property type="match status" value="1"/>
</dbReference>
<keyword evidence="10" id="KW-1185">Reference proteome</keyword>
<feature type="repeat" description="Solcar" evidence="7">
    <location>
        <begin position="84"/>
        <end position="160"/>
    </location>
</feature>
<dbReference type="GO" id="GO:0016491">
    <property type="term" value="F:oxidoreductase activity"/>
    <property type="evidence" value="ECO:0007669"/>
    <property type="project" value="UniProtKB-KW"/>
</dbReference>
<accession>A0A1Q9DMP9</accession>
<dbReference type="Gene3D" id="1.25.40.10">
    <property type="entry name" value="Tetratricopeptide repeat domain"/>
    <property type="match status" value="2"/>
</dbReference>
<sequence length="1787" mass="196278">MSLSYDRYLKAGDLYEGYEGDKSAAIVSLDKIEYGKTGRVLWVARIDGKPKFAIVRLTYNKELQDAEVKTFNYSWIARTSSSSDQLVKDIGCGFVASLIACTIVYPIDSTKVRLQTGRTALPSPEEGGPLALFDGLLLNLGREAPNASILLGTFNFLKRAIFNLLLQLLNGTLANSTALRFAAMVPAGAVADALGSTVRVPFELMNKQVQAGYAKGFEEAFDIVFSRPGAARYYLASWTAILVRDVPYGTLQLVFFEFFKEFTPEYLEPLGFNLFAQRLVWGFLAGACAGLLTVPVDNISTVVMTEIQDQSEKEESVLDLVKGAAMNIWTSKGLDGFLVGKPKAACLRVAQGASASHRKKEMSTAEQARAVGALAAFVDVNDDILTQAADQAQAAKRLKTADGRILPSVKPPSRIRIAHILLKCQPASGIAPSDPQARRAAPADRTQADAEAHLLKLLEVLHQVYTSGPEAGANKRLTAKFAELAKEHSDCKSATAGSLSDLGWITQGQQGKEFDAAAFELPVGGLSDIIVTQRGVAGLGKQSMCYTASRKRPRGKFAWHYPATRRAPVMLWRYVHSSSITCHLFGKVGRLIPDVNRKLSDLSREKGWRRALERLYYLRSVEISPDLASFTIVAASMHMKWQRSCSLLQESQRQRLQASTISCGASLGACEKSSQWKAAVSLLAEMKLNALQSSLIAENSATSAFGEVTRWPQALRMVRCMKGRLIEPDHISCSATMVSLDVAGCWNKALRSLHLFREEQIQLDVVAWTSLCTVCATGKQWKRCLETLSCMSLLKCTPNAVSYRTAYLACESAEELHYGQELLLQSGVDPAFALWALAKMSSQDPHKIYRACVRALRFVAKPGAVPAAQVAAVCWAARALGAVGKNLERKLGSLVKRNLHDFTIEQLMILAWGFCDLQHSAEVLERVQQEACRRLTLQNSDLSMLGTVKVEEVLGLVGGCALAGGLQASLSRKASSFVRDHGRLLDAHSGVRCVLPLSEVRMWSAAPTAVQPCCHLDVGDRLVVHKPVGWEVHDMHGDFQLHHWIQRHHLHVPILSDSQRDFGFLHRLDVPSSGLLVVAKTFEAFHDLQLQLASGVLERYYLVLCHGWVPNTVKELTSQLSLEGISDSQRVGALRPRRSERAVPKDQVLLPPKATDEFAATALGSASTAILVTARRASKKRGQARRQFCARGGVRSCASLALATQLGTQDPGTSLEQGVFAHSVGEAVRAAFAHSLVTCGPGLAGSLRALGWTLYSTLRAFFVTAVAAQLCTSTFAHQCTYWRYVLPWYLLNKSGVSDQTLGRLLGELTHDPELKELFKEHARVRALERCGVEEKRRISELDLAHWGGCLACQYWGVSPQAFRRDWDLHVRLAAALHVLDDYLDQHEDQGLGAYNYFVNHPEPKEVAWWIQETLCCRAHFAETGQLSIVRLIDGSLTFYGLADEFMFGTFFAQCDTNTPEFVAPRGLIAWRWLFARVTSTCLVGNSLADFKDLKNLPDVDVVLVAVFAAGNPAVIADLWPHMTRLKWIHSLAAGVDTLVPVLNSLPGGSEIPLTNAKGAFSRSLAEYSLAAMLHFNKQIPRLQKNRTTKTWDKFIMNELHGQTVGFIGFGDIAQCTARLCKAFGMRILAWRNTRGASGEELADEVFYSSDGVGAKQEVFKQSDYVICSLPGGAATYHCCGADEFQAMKPTSVFISMGRGSCVDESALVPALTSGQIAGAALDVFEKEPLPEESPVWNCENLLLSPHNADLTSQYMELTWSLFRQRLDEFTSEGFSGFQNVVDKTKGY</sequence>
<organism evidence="9 10">
    <name type="scientific">Symbiodinium microadriaticum</name>
    <name type="common">Dinoflagellate</name>
    <name type="synonym">Zooxanthella microadriatica</name>
    <dbReference type="NCBI Taxonomy" id="2951"/>
    <lineage>
        <taxon>Eukaryota</taxon>
        <taxon>Sar</taxon>
        <taxon>Alveolata</taxon>
        <taxon>Dinophyceae</taxon>
        <taxon>Suessiales</taxon>
        <taxon>Symbiodiniaceae</taxon>
        <taxon>Symbiodinium</taxon>
    </lineage>
</organism>
<dbReference type="GO" id="GO:0003723">
    <property type="term" value="F:RNA binding"/>
    <property type="evidence" value="ECO:0007669"/>
    <property type="project" value="InterPro"/>
</dbReference>
<dbReference type="InterPro" id="IPR000297">
    <property type="entry name" value="PPIase_PpiC"/>
</dbReference>
<comment type="subcellular location">
    <subcellularLocation>
        <location evidence="1">Membrane</location>
        <topology evidence="1">Multi-pass membrane protein</topology>
    </subcellularLocation>
</comment>
<dbReference type="GO" id="GO:0051287">
    <property type="term" value="F:NAD binding"/>
    <property type="evidence" value="ECO:0007669"/>
    <property type="project" value="InterPro"/>
</dbReference>
<name>A0A1Q9DMP9_SYMMI</name>
<dbReference type="SUPFAM" id="SSF51735">
    <property type="entry name" value="NAD(P)-binding Rossmann-fold domains"/>
    <property type="match status" value="1"/>
</dbReference>
<keyword evidence="4" id="KW-0520">NAD</keyword>
<dbReference type="InterPro" id="IPR023395">
    <property type="entry name" value="MCP_dom_sf"/>
</dbReference>
<dbReference type="Proteomes" id="UP000186817">
    <property type="component" value="Unassembled WGS sequence"/>
</dbReference>
<dbReference type="SUPFAM" id="SSF55120">
    <property type="entry name" value="Pseudouridine synthase"/>
    <property type="match status" value="1"/>
</dbReference>
<dbReference type="SUPFAM" id="SSF54534">
    <property type="entry name" value="FKBP-like"/>
    <property type="match status" value="1"/>
</dbReference>
<dbReference type="InterPro" id="IPR018108">
    <property type="entry name" value="MCP_transmembrane"/>
</dbReference>
<gene>
    <name evidence="9" type="primary">gyaR</name>
    <name evidence="9" type="ORF">AK812_SmicGene21328</name>
</gene>
<dbReference type="Gene3D" id="3.30.2350.10">
    <property type="entry name" value="Pseudouridine synthase"/>
    <property type="match status" value="1"/>
</dbReference>
<dbReference type="Gene3D" id="3.10.50.40">
    <property type="match status" value="1"/>
</dbReference>
<keyword evidence="2 7" id="KW-0812">Transmembrane</keyword>
<keyword evidence="5 7" id="KW-0472">Membrane</keyword>
<dbReference type="SUPFAM" id="SSF103506">
    <property type="entry name" value="Mitochondrial carrier"/>
    <property type="match status" value="1"/>
</dbReference>
<dbReference type="InterPro" id="IPR036291">
    <property type="entry name" value="NAD(P)-bd_dom_sf"/>
</dbReference>
<dbReference type="InterPro" id="IPR002885">
    <property type="entry name" value="PPR_rpt"/>
</dbReference>
<dbReference type="PROSITE" id="PS50198">
    <property type="entry name" value="PPIC_PPIASE_2"/>
    <property type="match status" value="1"/>
</dbReference>
<evidence type="ECO:0000313" key="9">
    <source>
        <dbReference type="EMBL" id="OLP96448.1"/>
    </source>
</evidence>
<dbReference type="OrthoDB" id="415873at2759"/>
<proteinExistence type="predicted"/>
<evidence type="ECO:0000256" key="7">
    <source>
        <dbReference type="PROSITE-ProRule" id="PRU00282"/>
    </source>
</evidence>
<protein>
    <submittedName>
        <fullName evidence="9">Glyoxylate reductase</fullName>
    </submittedName>
</protein>
<evidence type="ECO:0000256" key="6">
    <source>
        <dbReference type="PROSITE-ProRule" id="PRU00278"/>
    </source>
</evidence>
<dbReference type="GO" id="GO:0016020">
    <property type="term" value="C:membrane"/>
    <property type="evidence" value="ECO:0007669"/>
    <property type="project" value="UniProtKB-SubCell"/>
</dbReference>
<dbReference type="PANTHER" id="PTHR43333">
    <property type="entry name" value="2-HACID_DH_C DOMAIN-CONTAINING PROTEIN"/>
    <property type="match status" value="1"/>
</dbReference>
<dbReference type="Gene3D" id="1.50.40.10">
    <property type="entry name" value="Mitochondrial carrier domain"/>
    <property type="match status" value="1"/>
</dbReference>
<evidence type="ECO:0000256" key="1">
    <source>
        <dbReference type="ARBA" id="ARBA00004141"/>
    </source>
</evidence>
<evidence type="ECO:0000256" key="4">
    <source>
        <dbReference type="ARBA" id="ARBA00023027"/>
    </source>
</evidence>
<dbReference type="SUPFAM" id="SSF52283">
    <property type="entry name" value="Formate/glycerate dehydrogenase catalytic domain-like"/>
    <property type="match status" value="1"/>
</dbReference>
<dbReference type="Pfam" id="PF00153">
    <property type="entry name" value="Mito_carr"/>
    <property type="match status" value="1"/>
</dbReference>
<keyword evidence="3" id="KW-0560">Oxidoreductase</keyword>
<feature type="repeat" description="Solcar" evidence="7">
    <location>
        <begin position="179"/>
        <end position="262"/>
    </location>
</feature>
<dbReference type="Gene3D" id="3.40.50.720">
    <property type="entry name" value="NAD(P)-binding Rossmann-like Domain"/>
    <property type="match status" value="2"/>
</dbReference>
<dbReference type="GO" id="GO:0001522">
    <property type="term" value="P:pseudouridine synthesis"/>
    <property type="evidence" value="ECO:0007669"/>
    <property type="project" value="InterPro"/>
</dbReference>
<keyword evidence="6" id="KW-0413">Isomerase</keyword>
<dbReference type="Pfam" id="PF13812">
    <property type="entry name" value="PPR_3"/>
    <property type="match status" value="1"/>
</dbReference>
<keyword evidence="6" id="KW-0697">Rotamase</keyword>
<feature type="domain" description="PpiC" evidence="8">
    <location>
        <begin position="412"/>
        <end position="543"/>
    </location>
</feature>
<evidence type="ECO:0000256" key="5">
    <source>
        <dbReference type="ARBA" id="ARBA00023136"/>
    </source>
</evidence>
<evidence type="ECO:0000256" key="2">
    <source>
        <dbReference type="ARBA" id="ARBA00022692"/>
    </source>
</evidence>
<dbReference type="GO" id="GO:0003755">
    <property type="term" value="F:peptidyl-prolyl cis-trans isomerase activity"/>
    <property type="evidence" value="ECO:0007669"/>
    <property type="project" value="UniProtKB-KW"/>
</dbReference>
<dbReference type="GO" id="GO:0009982">
    <property type="term" value="F:pseudouridine synthase activity"/>
    <property type="evidence" value="ECO:0007669"/>
    <property type="project" value="InterPro"/>
</dbReference>
<dbReference type="InterPro" id="IPR020103">
    <property type="entry name" value="PsdUridine_synth_cat_dom_sf"/>
</dbReference>
<dbReference type="PANTHER" id="PTHR43333:SF1">
    <property type="entry name" value="D-ISOMER SPECIFIC 2-HYDROXYACID DEHYDROGENASE NAD-BINDING DOMAIN-CONTAINING PROTEIN"/>
    <property type="match status" value="1"/>
</dbReference>
<dbReference type="CDD" id="cd05300">
    <property type="entry name" value="2-Hacid_dh_1"/>
    <property type="match status" value="1"/>
</dbReference>
<evidence type="ECO:0000313" key="10">
    <source>
        <dbReference type="Proteomes" id="UP000186817"/>
    </source>
</evidence>